<evidence type="ECO:0000256" key="5">
    <source>
        <dbReference type="SAM" id="MobiDB-lite"/>
    </source>
</evidence>
<dbReference type="GO" id="GO:0008270">
    <property type="term" value="F:zinc ion binding"/>
    <property type="evidence" value="ECO:0007669"/>
    <property type="project" value="UniProtKB-KW"/>
</dbReference>
<protein>
    <recommendedName>
        <fullName evidence="9">RING-type domain-containing protein</fullName>
    </recommendedName>
</protein>
<feature type="compositionally biased region" description="Low complexity" evidence="5">
    <location>
        <begin position="147"/>
        <end position="156"/>
    </location>
</feature>
<dbReference type="EMBL" id="HBEO01003513">
    <property type="protein sequence ID" value="CAD8469518.1"/>
    <property type="molecule type" value="Transcribed_RNA"/>
</dbReference>
<evidence type="ECO:0000256" key="2">
    <source>
        <dbReference type="ARBA" id="ARBA00022771"/>
    </source>
</evidence>
<gene>
    <name evidence="8" type="ORF">HPHI1048_LOCUS2485</name>
</gene>
<evidence type="ECO:0000313" key="8">
    <source>
        <dbReference type="EMBL" id="CAD8469518.1"/>
    </source>
</evidence>
<dbReference type="PROSITE" id="PS50016">
    <property type="entry name" value="ZF_PHD_2"/>
    <property type="match status" value="1"/>
</dbReference>
<feature type="region of interest" description="Disordered" evidence="5">
    <location>
        <begin position="115"/>
        <end position="156"/>
    </location>
</feature>
<organism evidence="8">
    <name type="scientific">Hanusia phi</name>
    <dbReference type="NCBI Taxonomy" id="3032"/>
    <lineage>
        <taxon>Eukaryota</taxon>
        <taxon>Cryptophyceae</taxon>
        <taxon>Pyrenomonadales</taxon>
        <taxon>Geminigeraceae</taxon>
        <taxon>Hanusia</taxon>
    </lineage>
</organism>
<evidence type="ECO:0000256" key="1">
    <source>
        <dbReference type="ARBA" id="ARBA00022723"/>
    </source>
</evidence>
<keyword evidence="1" id="KW-0479">Metal-binding</keyword>
<dbReference type="PROSITE" id="PS50216">
    <property type="entry name" value="DHHC"/>
    <property type="match status" value="1"/>
</dbReference>
<name>A0A7S0HAD0_9CRYP</name>
<dbReference type="SMART" id="SM00249">
    <property type="entry name" value="PHD"/>
    <property type="match status" value="1"/>
</dbReference>
<evidence type="ECO:0000256" key="4">
    <source>
        <dbReference type="PROSITE-ProRule" id="PRU00175"/>
    </source>
</evidence>
<proteinExistence type="predicted"/>
<evidence type="ECO:0000256" key="3">
    <source>
        <dbReference type="ARBA" id="ARBA00022833"/>
    </source>
</evidence>
<dbReference type="InterPro" id="IPR001965">
    <property type="entry name" value="Znf_PHD"/>
</dbReference>
<dbReference type="InterPro" id="IPR013083">
    <property type="entry name" value="Znf_RING/FYVE/PHD"/>
</dbReference>
<dbReference type="AlphaFoldDB" id="A0A7S0HAD0"/>
<reference evidence="8" key="1">
    <citation type="submission" date="2021-01" db="EMBL/GenBank/DDBJ databases">
        <authorList>
            <person name="Corre E."/>
            <person name="Pelletier E."/>
            <person name="Niang G."/>
            <person name="Scheremetjew M."/>
            <person name="Finn R."/>
            <person name="Kale V."/>
            <person name="Holt S."/>
            <person name="Cochrane G."/>
            <person name="Meng A."/>
            <person name="Brown T."/>
            <person name="Cohen L."/>
        </authorList>
    </citation>
    <scope>NUCLEOTIDE SEQUENCE</scope>
    <source>
        <strain evidence="8">CCMP325</strain>
    </source>
</reference>
<feature type="compositionally biased region" description="Basic and acidic residues" evidence="5">
    <location>
        <begin position="309"/>
        <end position="328"/>
    </location>
</feature>
<evidence type="ECO:0000259" key="7">
    <source>
        <dbReference type="PROSITE" id="PS50089"/>
    </source>
</evidence>
<evidence type="ECO:0008006" key="9">
    <source>
        <dbReference type="Google" id="ProtNLM"/>
    </source>
</evidence>
<dbReference type="PROSITE" id="PS50089">
    <property type="entry name" value="ZF_RING_2"/>
    <property type="match status" value="1"/>
</dbReference>
<evidence type="ECO:0000259" key="6">
    <source>
        <dbReference type="PROSITE" id="PS50016"/>
    </source>
</evidence>
<feature type="domain" description="PHD-type" evidence="6">
    <location>
        <begin position="164"/>
        <end position="218"/>
    </location>
</feature>
<sequence length="383" mass="42405">MTIQDDNAAQALIQLFSGEGLKTTNGSKACGGKQIGNTLSDAALQLSVRRGGRKRKPSSRLDAFRSSDHEVSPCAKESRVKRCKIDEAPMFERKRKNETLGTGTRFAEKRSCATDCESDNSSTHAKKGNAQEQKNLSRRASPISQASTPVVSPMPSPVESASSNKYCHFCQHVKVKRSTSMLSCSQCDRRYCEYCLRVHLCEIWERNESWSCPRCRCKCCCNSVSCTKLHRHCKAYRYRLLRAKQAELRAAASPREATVHHGKRCEAADQLPGQDPRGWMELQAVVSSALAESAKKTHHAHFEGVEVKDPKFDAGSESKGEAATREQRSGNSLSMLLCSDDSPNRLSSDSKCELHLHKFTFPSDLTVSDCVTTKHTISGLLTV</sequence>
<dbReference type="Gene3D" id="3.30.40.10">
    <property type="entry name" value="Zinc/RING finger domain, C3HC4 (zinc finger)"/>
    <property type="match status" value="1"/>
</dbReference>
<feature type="region of interest" description="Disordered" evidence="5">
    <location>
        <begin position="309"/>
        <end position="330"/>
    </location>
</feature>
<dbReference type="InterPro" id="IPR001841">
    <property type="entry name" value="Znf_RING"/>
</dbReference>
<keyword evidence="3" id="KW-0862">Zinc</keyword>
<accession>A0A7S0HAD0</accession>
<keyword evidence="2 4" id="KW-0863">Zinc-finger</keyword>
<feature type="domain" description="RING-type" evidence="7">
    <location>
        <begin position="167"/>
        <end position="216"/>
    </location>
</feature>
<dbReference type="InterPro" id="IPR019787">
    <property type="entry name" value="Znf_PHD-finger"/>
</dbReference>